<dbReference type="PROSITE" id="PS50082">
    <property type="entry name" value="WD_REPEATS_2"/>
    <property type="match status" value="1"/>
</dbReference>
<dbReference type="Gene3D" id="2.130.10.10">
    <property type="entry name" value="YVTN repeat-like/Quinoprotein amine dehydrogenase"/>
    <property type="match status" value="1"/>
</dbReference>
<reference evidence="5" key="1">
    <citation type="journal article" date="2020" name="Stud. Mycol.">
        <title>101 Dothideomycetes genomes: a test case for predicting lifestyles and emergence of pathogens.</title>
        <authorList>
            <person name="Haridas S."/>
            <person name="Albert R."/>
            <person name="Binder M."/>
            <person name="Bloem J."/>
            <person name="Labutti K."/>
            <person name="Salamov A."/>
            <person name="Andreopoulos B."/>
            <person name="Baker S."/>
            <person name="Barry K."/>
            <person name="Bills G."/>
            <person name="Bluhm B."/>
            <person name="Cannon C."/>
            <person name="Castanera R."/>
            <person name="Culley D."/>
            <person name="Daum C."/>
            <person name="Ezra D."/>
            <person name="Gonzalez J."/>
            <person name="Henrissat B."/>
            <person name="Kuo A."/>
            <person name="Liang C."/>
            <person name="Lipzen A."/>
            <person name="Lutzoni F."/>
            <person name="Magnuson J."/>
            <person name="Mondo S."/>
            <person name="Nolan M."/>
            <person name="Ohm R."/>
            <person name="Pangilinan J."/>
            <person name="Park H.-J."/>
            <person name="Ramirez L."/>
            <person name="Alfaro M."/>
            <person name="Sun H."/>
            <person name="Tritt A."/>
            <person name="Yoshinaga Y."/>
            <person name="Zwiers L.-H."/>
            <person name="Turgeon B."/>
            <person name="Goodwin S."/>
            <person name="Spatafora J."/>
            <person name="Crous P."/>
            <person name="Grigoriev I."/>
        </authorList>
    </citation>
    <scope>NUCLEOTIDE SEQUENCE</scope>
    <source>
        <strain evidence="5">CBS 122367</strain>
    </source>
</reference>
<keyword evidence="4" id="KW-0732">Signal</keyword>
<dbReference type="InterPro" id="IPR015943">
    <property type="entry name" value="WD40/YVTN_repeat-like_dom_sf"/>
</dbReference>
<dbReference type="InterPro" id="IPR001680">
    <property type="entry name" value="WD40_rpt"/>
</dbReference>
<protein>
    <submittedName>
        <fullName evidence="5">YVTN repeat-like/Quino protein amine dehydrogenase</fullName>
    </submittedName>
</protein>
<dbReference type="PROSITE" id="PS50294">
    <property type="entry name" value="WD_REPEATS_REGION"/>
    <property type="match status" value="1"/>
</dbReference>
<accession>A0A6G1INY3</accession>
<sequence length="434" mass="47804">MLFTTLVVSLGLLQASALTVPTRSHGVREVAVAAAAAIPTLTLLSDFQKDNVTASWAPGHPKVWGQAEKKFSIPTPPLPAGVDAVFTEDGKFLLLTNVTDTDVIRLDTGAVVSTLKLKFPSYGTHTSVSAAPGGEYDFLVAASNFTWDDKVTQQRLSQDGVPVGPSVDRPGFFSNGGFDPTVVDGDGKRVLLAIDIDDVHVYDLDDVNSSVVTLTGHTDSIQSIVFSPDKKTIASTGFDGHVKLWDAATGTLVHDIPPEDPEQAPDYQNWLTRFSPDGKTLLYSIGSPLPEVKLVQLNNLTDVVTLGPFSYWVRSAEWNSDGSLLALGGFPWLLVLRSSDLAVVQEWRVDTEHWEEVLFLHWFDKDTKLRWSYLNGTEMYDFEKNLKYRWGPDEDDVPPPGWVVLAGDWFPFKSEGWFGNFDSDSSVRVWSLPE</sequence>
<keyword evidence="1 3" id="KW-0853">WD repeat</keyword>
<evidence type="ECO:0000256" key="1">
    <source>
        <dbReference type="ARBA" id="ARBA00022574"/>
    </source>
</evidence>
<dbReference type="Proteomes" id="UP000799291">
    <property type="component" value="Unassembled WGS sequence"/>
</dbReference>
<dbReference type="InterPro" id="IPR019775">
    <property type="entry name" value="WD40_repeat_CS"/>
</dbReference>
<dbReference type="OrthoDB" id="1367865at2759"/>
<dbReference type="EMBL" id="MU005600">
    <property type="protein sequence ID" value="KAF2679855.1"/>
    <property type="molecule type" value="Genomic_DNA"/>
</dbReference>
<gene>
    <name evidence="5" type="ORF">K458DRAFT_460266</name>
</gene>
<dbReference type="AlphaFoldDB" id="A0A6G1INY3"/>
<dbReference type="PANTHER" id="PTHR19848:SF8">
    <property type="entry name" value="F-BOX AND WD REPEAT DOMAIN CONTAINING 7"/>
    <property type="match status" value="1"/>
</dbReference>
<dbReference type="InterPro" id="IPR011044">
    <property type="entry name" value="Quino_amine_DH_bsu"/>
</dbReference>
<proteinExistence type="predicted"/>
<organism evidence="5 6">
    <name type="scientific">Lentithecium fluviatile CBS 122367</name>
    <dbReference type="NCBI Taxonomy" id="1168545"/>
    <lineage>
        <taxon>Eukaryota</taxon>
        <taxon>Fungi</taxon>
        <taxon>Dikarya</taxon>
        <taxon>Ascomycota</taxon>
        <taxon>Pezizomycotina</taxon>
        <taxon>Dothideomycetes</taxon>
        <taxon>Pleosporomycetidae</taxon>
        <taxon>Pleosporales</taxon>
        <taxon>Massarineae</taxon>
        <taxon>Lentitheciaceae</taxon>
        <taxon>Lentithecium</taxon>
    </lineage>
</organism>
<feature type="chain" id="PRO_5026345018" evidence="4">
    <location>
        <begin position="18"/>
        <end position="434"/>
    </location>
</feature>
<dbReference type="SMART" id="SM00320">
    <property type="entry name" value="WD40"/>
    <property type="match status" value="2"/>
</dbReference>
<dbReference type="PANTHER" id="PTHR19848">
    <property type="entry name" value="WD40 REPEAT PROTEIN"/>
    <property type="match status" value="1"/>
</dbReference>
<keyword evidence="2" id="KW-0677">Repeat</keyword>
<dbReference type="SUPFAM" id="SSF50969">
    <property type="entry name" value="YVTN repeat-like/Quinoprotein amine dehydrogenase"/>
    <property type="match status" value="1"/>
</dbReference>
<dbReference type="Pfam" id="PF00400">
    <property type="entry name" value="WD40"/>
    <property type="match status" value="1"/>
</dbReference>
<keyword evidence="6" id="KW-1185">Reference proteome</keyword>
<evidence type="ECO:0000256" key="4">
    <source>
        <dbReference type="SAM" id="SignalP"/>
    </source>
</evidence>
<evidence type="ECO:0000313" key="6">
    <source>
        <dbReference type="Proteomes" id="UP000799291"/>
    </source>
</evidence>
<evidence type="ECO:0000256" key="3">
    <source>
        <dbReference type="PROSITE-ProRule" id="PRU00221"/>
    </source>
</evidence>
<name>A0A6G1INY3_9PLEO</name>
<feature type="repeat" description="WD" evidence="3">
    <location>
        <begin position="214"/>
        <end position="255"/>
    </location>
</feature>
<evidence type="ECO:0000256" key="2">
    <source>
        <dbReference type="ARBA" id="ARBA00022737"/>
    </source>
</evidence>
<feature type="signal peptide" evidence="4">
    <location>
        <begin position="1"/>
        <end position="17"/>
    </location>
</feature>
<dbReference type="PROSITE" id="PS00678">
    <property type="entry name" value="WD_REPEATS_1"/>
    <property type="match status" value="1"/>
</dbReference>
<evidence type="ECO:0000313" key="5">
    <source>
        <dbReference type="EMBL" id="KAF2679855.1"/>
    </source>
</evidence>